<protein>
    <submittedName>
        <fullName evidence="2">Dehydrogenase</fullName>
    </submittedName>
</protein>
<keyword evidence="4" id="KW-1185">Reference proteome</keyword>
<dbReference type="PANTHER" id="PTHR43734">
    <property type="entry name" value="PHYTOENE DESATURASE"/>
    <property type="match status" value="1"/>
</dbReference>
<evidence type="ECO:0000259" key="1">
    <source>
        <dbReference type="Pfam" id="PF01266"/>
    </source>
</evidence>
<dbReference type="Gene3D" id="3.50.50.60">
    <property type="entry name" value="FAD/NAD(P)-binding domain"/>
    <property type="match status" value="1"/>
</dbReference>
<dbReference type="InterPro" id="IPR036188">
    <property type="entry name" value="FAD/NAD-bd_sf"/>
</dbReference>
<dbReference type="PANTHER" id="PTHR43734:SF1">
    <property type="entry name" value="PHYTOENE DESATURASE"/>
    <property type="match status" value="1"/>
</dbReference>
<comment type="caution">
    <text evidence="2">The sequence shown here is derived from an EMBL/GenBank/DDBJ whole genome shotgun (WGS) entry which is preliminary data.</text>
</comment>
<gene>
    <name evidence="2" type="ORF">KSF_074610</name>
    <name evidence="3" type="ORF">KSF_112860</name>
</gene>
<dbReference type="InterPro" id="IPR006076">
    <property type="entry name" value="FAD-dep_OxRdtase"/>
</dbReference>
<organism evidence="2 4">
    <name type="scientific">Reticulibacter mediterranei</name>
    <dbReference type="NCBI Taxonomy" id="2778369"/>
    <lineage>
        <taxon>Bacteria</taxon>
        <taxon>Bacillati</taxon>
        <taxon>Chloroflexota</taxon>
        <taxon>Ktedonobacteria</taxon>
        <taxon>Ktedonobacterales</taxon>
        <taxon>Reticulibacteraceae</taxon>
        <taxon>Reticulibacter</taxon>
    </lineage>
</organism>
<sequence>MESFPTSSDVIVVGGGMTGLAAAIYLARAGKSVTLFEKAASLGGRAATSNHDGYLFNRGIHGLYTGGATEEVLNELGITYTYGSPKETFLLHEGQIFPFPASASALLGSHLLKLGDKWELMSFFGTLSRIQAESLAHMSVQEWLERTIKHPVDRRILASTARVFTYCSNLDLVSAEVFVFKLQLSLKHPVLYIDGGWQTLVDGLYQAALQAGVCIRSGTRVTAVRTQDGQAKGVQLLDESVVAASCVILATGPDDAAKLVEAGAYAPLRDIVDPLIPARVACLDVALRHLPEPRYPVVQDLERPRFLSAQSVYSRIVPEGGAMIYTFKMLDPMQLSDPKQDERELEDLLDTVQPGWREVLVRRSFLPHIEAVGMLPTARGGGYAGRPGPEVPGIANLYVAGDWIGSGFLSDPSMGSARQVAQQILASEKQAGKPETM</sequence>
<dbReference type="EMBL" id="BNJK01000001">
    <property type="protein sequence ID" value="GHO97413.1"/>
    <property type="molecule type" value="Genomic_DNA"/>
</dbReference>
<dbReference type="AlphaFoldDB" id="A0A8J3INS9"/>
<dbReference type="EMBL" id="BNJK01000004">
    <property type="protein sequence ID" value="GHP01239.1"/>
    <property type="molecule type" value="Genomic_DNA"/>
</dbReference>
<evidence type="ECO:0000313" key="4">
    <source>
        <dbReference type="Proteomes" id="UP000597444"/>
    </source>
</evidence>
<dbReference type="Gene3D" id="3.90.660.50">
    <property type="match status" value="1"/>
</dbReference>
<evidence type="ECO:0000313" key="2">
    <source>
        <dbReference type="EMBL" id="GHO97413.1"/>
    </source>
</evidence>
<dbReference type="RefSeq" id="WP_220207969.1">
    <property type="nucleotide sequence ID" value="NZ_BNJK01000001.1"/>
</dbReference>
<reference evidence="2" key="1">
    <citation type="submission" date="2020-10" db="EMBL/GenBank/DDBJ databases">
        <title>Taxonomic study of unclassified bacteria belonging to the class Ktedonobacteria.</title>
        <authorList>
            <person name="Yabe S."/>
            <person name="Wang C.M."/>
            <person name="Zheng Y."/>
            <person name="Sakai Y."/>
            <person name="Cavaletti L."/>
            <person name="Monciardini P."/>
            <person name="Donadio S."/>
        </authorList>
    </citation>
    <scope>NUCLEOTIDE SEQUENCE</scope>
    <source>
        <strain evidence="2">ID150040</strain>
    </source>
</reference>
<feature type="domain" description="FAD dependent oxidoreductase" evidence="1">
    <location>
        <begin position="9"/>
        <end position="415"/>
    </location>
</feature>
<name>A0A8J3INS9_9CHLR</name>
<accession>A0A8J3INS9</accession>
<dbReference type="Proteomes" id="UP000597444">
    <property type="component" value="Unassembled WGS sequence"/>
</dbReference>
<dbReference type="SUPFAM" id="SSF51905">
    <property type="entry name" value="FAD/NAD(P)-binding domain"/>
    <property type="match status" value="1"/>
</dbReference>
<evidence type="ECO:0000313" key="3">
    <source>
        <dbReference type="EMBL" id="GHP01239.1"/>
    </source>
</evidence>
<proteinExistence type="predicted"/>
<dbReference type="Pfam" id="PF01266">
    <property type="entry name" value="DAO"/>
    <property type="match status" value="1"/>
</dbReference>